<dbReference type="PROSITE" id="PS50053">
    <property type="entry name" value="UBIQUITIN_2"/>
    <property type="match status" value="1"/>
</dbReference>
<accession>A0AAW1YUK5</accession>
<organism evidence="2 3">
    <name type="scientific">Culter alburnus</name>
    <name type="common">Topmouth culter</name>
    <dbReference type="NCBI Taxonomy" id="194366"/>
    <lineage>
        <taxon>Eukaryota</taxon>
        <taxon>Metazoa</taxon>
        <taxon>Chordata</taxon>
        <taxon>Craniata</taxon>
        <taxon>Vertebrata</taxon>
        <taxon>Euteleostomi</taxon>
        <taxon>Actinopterygii</taxon>
        <taxon>Neopterygii</taxon>
        <taxon>Teleostei</taxon>
        <taxon>Ostariophysi</taxon>
        <taxon>Cypriniformes</taxon>
        <taxon>Xenocyprididae</taxon>
        <taxon>Xenocypridinae</taxon>
        <taxon>Culter</taxon>
    </lineage>
</organism>
<sequence length="102" mass="11840">MVYQVLINFNDKKNKPLEVADNETNFNKTTVLDLKKKFKEKIPGAPDPDDVRVIFGKDPLEDHMTLLFYKIKHLSVLLIVMKMPGGGMSSYNTDTFFFFFFL</sequence>
<feature type="domain" description="Ubiquitin-like" evidence="1">
    <location>
        <begin position="28"/>
        <end position="86"/>
    </location>
</feature>
<proteinExistence type="predicted"/>
<dbReference type="Pfam" id="PF00240">
    <property type="entry name" value="ubiquitin"/>
    <property type="match status" value="1"/>
</dbReference>
<evidence type="ECO:0000313" key="3">
    <source>
        <dbReference type="Proteomes" id="UP001479290"/>
    </source>
</evidence>
<dbReference type="Gene3D" id="3.10.20.90">
    <property type="entry name" value="Phosphatidylinositol 3-kinase Catalytic Subunit, Chain A, domain 1"/>
    <property type="match status" value="1"/>
</dbReference>
<dbReference type="EMBL" id="JAWDJR010000024">
    <property type="protein sequence ID" value="KAK9951829.1"/>
    <property type="molecule type" value="Genomic_DNA"/>
</dbReference>
<dbReference type="InterPro" id="IPR000626">
    <property type="entry name" value="Ubiquitin-like_dom"/>
</dbReference>
<keyword evidence="3" id="KW-1185">Reference proteome</keyword>
<protein>
    <recommendedName>
        <fullName evidence="1">Ubiquitin-like domain-containing protein</fullName>
    </recommendedName>
</protein>
<dbReference type="InterPro" id="IPR029071">
    <property type="entry name" value="Ubiquitin-like_domsf"/>
</dbReference>
<reference evidence="2 3" key="1">
    <citation type="submission" date="2024-05" db="EMBL/GenBank/DDBJ databases">
        <title>A high-quality chromosomal-level genome assembly of Topmouth culter (Culter alburnus).</title>
        <authorList>
            <person name="Zhao H."/>
        </authorList>
    </citation>
    <scope>NUCLEOTIDE SEQUENCE [LARGE SCALE GENOMIC DNA]</scope>
    <source>
        <strain evidence="2">CATC2023</strain>
        <tissue evidence="2">Muscle</tissue>
    </source>
</reference>
<dbReference type="CDD" id="cd17039">
    <property type="entry name" value="Ubl_ubiquitin_like"/>
    <property type="match status" value="1"/>
</dbReference>
<gene>
    <name evidence="2" type="ORF">ABG768_017704</name>
</gene>
<evidence type="ECO:0000313" key="2">
    <source>
        <dbReference type="EMBL" id="KAK9951829.1"/>
    </source>
</evidence>
<dbReference type="Proteomes" id="UP001479290">
    <property type="component" value="Unassembled WGS sequence"/>
</dbReference>
<evidence type="ECO:0000259" key="1">
    <source>
        <dbReference type="PROSITE" id="PS50053"/>
    </source>
</evidence>
<comment type="caution">
    <text evidence="2">The sequence shown here is derived from an EMBL/GenBank/DDBJ whole genome shotgun (WGS) entry which is preliminary data.</text>
</comment>
<dbReference type="SUPFAM" id="SSF54236">
    <property type="entry name" value="Ubiquitin-like"/>
    <property type="match status" value="1"/>
</dbReference>
<dbReference type="AlphaFoldDB" id="A0AAW1YUK5"/>
<name>A0AAW1YUK5_CULAL</name>